<evidence type="ECO:0000256" key="1">
    <source>
        <dbReference type="SAM" id="SignalP"/>
    </source>
</evidence>
<dbReference type="EMBL" id="JAGMUX010000019">
    <property type="protein sequence ID" value="KAH7232237.1"/>
    <property type="molecule type" value="Genomic_DNA"/>
</dbReference>
<sequence>MKAYAMLVFPVLALGAATPKPQVPSLDPACLENITSIFDCVSDLKPTSTVGLADVVVCLSELVAGIQQCIPGLPGGLPSGLPTGLPTPLPADTPVVFLESLGFIKSLVANQQARRLSFTWRTD</sequence>
<dbReference type="OrthoDB" id="5101595at2759"/>
<proteinExistence type="predicted"/>
<feature type="chain" id="PRO_5040225688" description="Hydrophobin" evidence="1">
    <location>
        <begin position="16"/>
        <end position="123"/>
    </location>
</feature>
<organism evidence="2 3">
    <name type="scientific">Fusarium redolens</name>
    <dbReference type="NCBI Taxonomy" id="48865"/>
    <lineage>
        <taxon>Eukaryota</taxon>
        <taxon>Fungi</taxon>
        <taxon>Dikarya</taxon>
        <taxon>Ascomycota</taxon>
        <taxon>Pezizomycotina</taxon>
        <taxon>Sordariomycetes</taxon>
        <taxon>Hypocreomycetidae</taxon>
        <taxon>Hypocreales</taxon>
        <taxon>Nectriaceae</taxon>
        <taxon>Fusarium</taxon>
        <taxon>Fusarium redolens species complex</taxon>
    </lineage>
</organism>
<reference evidence="2" key="1">
    <citation type="journal article" date="2021" name="Nat. Commun.">
        <title>Genetic determinants of endophytism in the Arabidopsis root mycobiome.</title>
        <authorList>
            <person name="Mesny F."/>
            <person name="Miyauchi S."/>
            <person name="Thiergart T."/>
            <person name="Pickel B."/>
            <person name="Atanasova L."/>
            <person name="Karlsson M."/>
            <person name="Huettel B."/>
            <person name="Barry K.W."/>
            <person name="Haridas S."/>
            <person name="Chen C."/>
            <person name="Bauer D."/>
            <person name="Andreopoulos W."/>
            <person name="Pangilinan J."/>
            <person name="LaButti K."/>
            <person name="Riley R."/>
            <person name="Lipzen A."/>
            <person name="Clum A."/>
            <person name="Drula E."/>
            <person name="Henrissat B."/>
            <person name="Kohler A."/>
            <person name="Grigoriev I.V."/>
            <person name="Martin F.M."/>
            <person name="Hacquard S."/>
        </authorList>
    </citation>
    <scope>NUCLEOTIDE SEQUENCE</scope>
    <source>
        <strain evidence="2">MPI-CAGE-AT-0023</strain>
    </source>
</reference>
<name>A0A9P9G6S2_FUSRE</name>
<evidence type="ECO:0008006" key="4">
    <source>
        <dbReference type="Google" id="ProtNLM"/>
    </source>
</evidence>
<dbReference type="GeneID" id="70230134"/>
<dbReference type="Proteomes" id="UP000720189">
    <property type="component" value="Unassembled WGS sequence"/>
</dbReference>
<feature type="signal peptide" evidence="1">
    <location>
        <begin position="1"/>
        <end position="15"/>
    </location>
</feature>
<comment type="caution">
    <text evidence="2">The sequence shown here is derived from an EMBL/GenBank/DDBJ whole genome shotgun (WGS) entry which is preliminary data.</text>
</comment>
<evidence type="ECO:0000313" key="2">
    <source>
        <dbReference type="EMBL" id="KAH7232237.1"/>
    </source>
</evidence>
<protein>
    <recommendedName>
        <fullName evidence="4">Hydrophobin</fullName>
    </recommendedName>
</protein>
<gene>
    <name evidence="2" type="ORF">BKA55DRAFT_695661</name>
</gene>
<evidence type="ECO:0000313" key="3">
    <source>
        <dbReference type="Proteomes" id="UP000720189"/>
    </source>
</evidence>
<dbReference type="AlphaFoldDB" id="A0A9P9G6S2"/>
<keyword evidence="1" id="KW-0732">Signal</keyword>
<keyword evidence="3" id="KW-1185">Reference proteome</keyword>
<accession>A0A9P9G6S2</accession>
<dbReference type="RefSeq" id="XP_046043897.1">
    <property type="nucleotide sequence ID" value="XM_046200180.1"/>
</dbReference>